<proteinExistence type="predicted"/>
<evidence type="ECO:0000313" key="6">
    <source>
        <dbReference type="WBParaSite" id="BXY_0414300.1"/>
    </source>
</evidence>
<dbReference type="WBParaSite" id="BXY_0414300.1">
    <property type="protein sequence ID" value="BXY_0414300.1"/>
    <property type="gene ID" value="BXY_0414300"/>
</dbReference>
<dbReference type="Proteomes" id="UP000095284">
    <property type="component" value="Unplaced"/>
</dbReference>
<reference evidence="6" key="1">
    <citation type="submission" date="2016-11" db="UniProtKB">
        <authorList>
            <consortium name="WormBaseParasite"/>
        </authorList>
    </citation>
    <scope>IDENTIFICATION</scope>
</reference>
<dbReference type="AlphaFoldDB" id="A0A1I7RTT8"/>
<dbReference type="Proteomes" id="UP000659654">
    <property type="component" value="Unassembled WGS sequence"/>
</dbReference>
<name>A0A1I7RTT8_BURXY</name>
<dbReference type="InterPro" id="IPR052269">
    <property type="entry name" value="Golgi-PI4KB_interaction"/>
</dbReference>
<dbReference type="Gene3D" id="1.20.80.10">
    <property type="match status" value="1"/>
</dbReference>
<dbReference type="eggNOG" id="KOG3878">
    <property type="taxonomic scope" value="Eukaryota"/>
</dbReference>
<dbReference type="SUPFAM" id="SSF47027">
    <property type="entry name" value="Acyl-CoA binding protein"/>
    <property type="match status" value="1"/>
</dbReference>
<keyword evidence="1" id="KW-0175">Coiled coil</keyword>
<dbReference type="PROSITE" id="PS51228">
    <property type="entry name" value="ACB_2"/>
    <property type="match status" value="1"/>
</dbReference>
<reference evidence="3" key="2">
    <citation type="submission" date="2020-09" db="EMBL/GenBank/DDBJ databases">
        <authorList>
            <person name="Kikuchi T."/>
        </authorList>
    </citation>
    <scope>NUCLEOTIDE SEQUENCE</scope>
    <source>
        <strain evidence="3">Ka4C1</strain>
    </source>
</reference>
<dbReference type="Pfam" id="PF00887">
    <property type="entry name" value="ACBP"/>
    <property type="match status" value="1"/>
</dbReference>
<gene>
    <name evidence="3" type="ORF">BXYJ_LOCUS11285</name>
</gene>
<feature type="coiled-coil region" evidence="1">
    <location>
        <begin position="138"/>
        <end position="165"/>
    </location>
</feature>
<dbReference type="OrthoDB" id="5839451at2759"/>
<dbReference type="InterPro" id="IPR035984">
    <property type="entry name" value="Acyl-CoA-binding_sf"/>
</dbReference>
<dbReference type="EMBL" id="CAJFCV020000005">
    <property type="protein sequence ID" value="CAG9122121.1"/>
    <property type="molecule type" value="Genomic_DNA"/>
</dbReference>
<dbReference type="InterPro" id="IPR000582">
    <property type="entry name" value="Acyl-CoA-binding_protein"/>
</dbReference>
<keyword evidence="5" id="KW-1185">Reference proteome</keyword>
<dbReference type="PANTHER" id="PTHR22973:SF3">
    <property type="entry name" value="PROTEIN TMED8"/>
    <property type="match status" value="1"/>
</dbReference>
<sequence>MAENEENQQEITLDSVELVFGFPLDRVHKLAMKYYKDHEKTGELQVDYPIRLRFMAFSKQARYGVYKDELADVGWFDLVGNDAKKEWQKLGEISREEAMLEFVRLLDVVCPTFKPFVKEQAALEAPKLNGKTPYLNGKADSQEVIEKYQQQKKQIQEALNKQTYHQFLAYAQQNFPGEPQKVRED</sequence>
<feature type="domain" description="ACB" evidence="2">
    <location>
        <begin position="24"/>
        <end position="115"/>
    </location>
</feature>
<evidence type="ECO:0000259" key="2">
    <source>
        <dbReference type="PROSITE" id="PS51228"/>
    </source>
</evidence>
<dbReference type="SMR" id="A0A1I7RTT8"/>
<dbReference type="InterPro" id="IPR014352">
    <property type="entry name" value="FERM/acyl-CoA-bd_prot_sf"/>
</dbReference>
<dbReference type="GO" id="GO:0000062">
    <property type="term" value="F:fatty-acyl-CoA binding"/>
    <property type="evidence" value="ECO:0007669"/>
    <property type="project" value="InterPro"/>
</dbReference>
<dbReference type="EMBL" id="CAJFDI010000005">
    <property type="protein sequence ID" value="CAD5231046.1"/>
    <property type="molecule type" value="Genomic_DNA"/>
</dbReference>
<evidence type="ECO:0000313" key="5">
    <source>
        <dbReference type="Proteomes" id="UP000659654"/>
    </source>
</evidence>
<dbReference type="GO" id="GO:0000139">
    <property type="term" value="C:Golgi membrane"/>
    <property type="evidence" value="ECO:0007669"/>
    <property type="project" value="TreeGrafter"/>
</dbReference>
<evidence type="ECO:0000256" key="1">
    <source>
        <dbReference type="SAM" id="Coils"/>
    </source>
</evidence>
<dbReference type="PANTHER" id="PTHR22973">
    <property type="entry name" value="LD35087P"/>
    <property type="match status" value="1"/>
</dbReference>
<evidence type="ECO:0000313" key="3">
    <source>
        <dbReference type="EMBL" id="CAD5231046.1"/>
    </source>
</evidence>
<dbReference type="Proteomes" id="UP000582659">
    <property type="component" value="Unassembled WGS sequence"/>
</dbReference>
<protein>
    <submittedName>
        <fullName evidence="3">(pine wood nematode) hypothetical protein</fullName>
    </submittedName>
    <submittedName>
        <fullName evidence="6">ACB domain-containing protein</fullName>
    </submittedName>
</protein>
<accession>A0A1I7RTT8</accession>
<evidence type="ECO:0000313" key="4">
    <source>
        <dbReference type="Proteomes" id="UP000095284"/>
    </source>
</evidence>
<organism evidence="4 6">
    <name type="scientific">Bursaphelenchus xylophilus</name>
    <name type="common">Pinewood nematode worm</name>
    <name type="synonym">Aphelenchoides xylophilus</name>
    <dbReference type="NCBI Taxonomy" id="6326"/>
    <lineage>
        <taxon>Eukaryota</taxon>
        <taxon>Metazoa</taxon>
        <taxon>Ecdysozoa</taxon>
        <taxon>Nematoda</taxon>
        <taxon>Chromadorea</taxon>
        <taxon>Rhabditida</taxon>
        <taxon>Tylenchina</taxon>
        <taxon>Tylenchomorpha</taxon>
        <taxon>Aphelenchoidea</taxon>
        <taxon>Aphelenchoididae</taxon>
        <taxon>Bursaphelenchus</taxon>
    </lineage>
</organism>